<dbReference type="RefSeq" id="WP_036779404.1">
    <property type="nucleotide sequence ID" value="NZ_CAWLTM010000080.1"/>
</dbReference>
<reference evidence="2 3" key="1">
    <citation type="submission" date="2014-03" db="EMBL/GenBank/DDBJ databases">
        <title>Draft Genome of Photorhabdus luminescens BA1, an Egyptian Isolate.</title>
        <authorList>
            <person name="Ghazal S."/>
            <person name="Hurst S.G.IV."/>
            <person name="Morris K."/>
            <person name="Thomas K."/>
            <person name="Tisa L.S."/>
        </authorList>
    </citation>
    <scope>NUCLEOTIDE SEQUENCE [LARGE SCALE GENOMIC DNA]</scope>
    <source>
        <strain evidence="2 3">BA1</strain>
    </source>
</reference>
<dbReference type="Proteomes" id="UP000023464">
    <property type="component" value="Unassembled WGS sequence"/>
</dbReference>
<evidence type="ECO:0000256" key="1">
    <source>
        <dbReference type="SAM" id="Phobius"/>
    </source>
</evidence>
<feature type="transmembrane region" description="Helical" evidence="1">
    <location>
        <begin position="133"/>
        <end position="153"/>
    </location>
</feature>
<feature type="transmembrane region" description="Helical" evidence="1">
    <location>
        <begin position="28"/>
        <end position="48"/>
    </location>
</feature>
<keyword evidence="1" id="KW-1133">Transmembrane helix</keyword>
<dbReference type="EMBL" id="JFGV01000035">
    <property type="protein sequence ID" value="EYU14923.1"/>
    <property type="molecule type" value="Genomic_DNA"/>
</dbReference>
<gene>
    <name evidence="2" type="ORF">BA1DRAFT_02499</name>
</gene>
<evidence type="ECO:0000313" key="2">
    <source>
        <dbReference type="EMBL" id="EYU14923.1"/>
    </source>
</evidence>
<feature type="transmembrane region" description="Helical" evidence="1">
    <location>
        <begin position="91"/>
        <end position="113"/>
    </location>
</feature>
<dbReference type="PATRIC" id="fig|1393736.3.peg.2556"/>
<keyword evidence="3" id="KW-1185">Reference proteome</keyword>
<evidence type="ECO:0000313" key="3">
    <source>
        <dbReference type="Proteomes" id="UP000023464"/>
    </source>
</evidence>
<organism evidence="2 3">
    <name type="scientific">Photorhabdus aegyptia</name>
    <dbReference type="NCBI Taxonomy" id="2805098"/>
    <lineage>
        <taxon>Bacteria</taxon>
        <taxon>Pseudomonadati</taxon>
        <taxon>Pseudomonadota</taxon>
        <taxon>Gammaproteobacteria</taxon>
        <taxon>Enterobacterales</taxon>
        <taxon>Morganellaceae</taxon>
        <taxon>Photorhabdus</taxon>
    </lineage>
</organism>
<sequence length="165" mass="17724">MSTRIVNELDPQYVVAEGEKRAIRTIKLFISLGFIAEAGFLLMGLILFPDNGPLVWRLVWALGLCGIGMGAAVGGLTYLVSARFAPGSTGAYIMTAVSSTLLFSVCQTLCWGLDHNVGLNYWGSIEMPLLFLIKGYTAALIAGILGSFLLNSVTGARFLARLKVF</sequence>
<keyword evidence="1" id="KW-0472">Membrane</keyword>
<name>A0A022PJ17_9GAMM</name>
<keyword evidence="1" id="KW-0812">Transmembrane</keyword>
<protein>
    <submittedName>
        <fullName evidence="2">Uncharacterized protein</fullName>
    </submittedName>
</protein>
<dbReference type="AlphaFoldDB" id="A0A022PJ17"/>
<proteinExistence type="predicted"/>
<accession>A0A022PJ17</accession>
<feature type="transmembrane region" description="Helical" evidence="1">
    <location>
        <begin position="54"/>
        <end position="79"/>
    </location>
</feature>
<comment type="caution">
    <text evidence="2">The sequence shown here is derived from an EMBL/GenBank/DDBJ whole genome shotgun (WGS) entry which is preliminary data.</text>
</comment>